<name>A0A150MD09_9BACI</name>
<dbReference type="InterPro" id="IPR017871">
    <property type="entry name" value="ABC_transporter-like_CS"/>
</dbReference>
<dbReference type="RefSeq" id="WP_061568024.1">
    <property type="nucleotide sequence ID" value="NZ_LQYT01000010.1"/>
</dbReference>
<dbReference type="InterPro" id="IPR050153">
    <property type="entry name" value="Metal_Ion_Import_ABC"/>
</dbReference>
<evidence type="ECO:0000313" key="6">
    <source>
        <dbReference type="EMBL" id="KYD22474.1"/>
    </source>
</evidence>
<dbReference type="OrthoDB" id="9806726at2"/>
<proteinExistence type="inferred from homology"/>
<dbReference type="Proteomes" id="UP000075683">
    <property type="component" value="Unassembled WGS sequence"/>
</dbReference>
<organism evidence="6 7">
    <name type="scientific">Caldibacillus debilis</name>
    <dbReference type="NCBI Taxonomy" id="301148"/>
    <lineage>
        <taxon>Bacteria</taxon>
        <taxon>Bacillati</taxon>
        <taxon>Bacillota</taxon>
        <taxon>Bacilli</taxon>
        <taxon>Bacillales</taxon>
        <taxon>Bacillaceae</taxon>
        <taxon>Caldibacillus</taxon>
    </lineage>
</organism>
<dbReference type="PANTHER" id="PTHR42734">
    <property type="entry name" value="METAL TRANSPORT SYSTEM ATP-BINDING PROTEIN TM_0124-RELATED"/>
    <property type="match status" value="1"/>
</dbReference>
<evidence type="ECO:0000256" key="4">
    <source>
        <dbReference type="ARBA" id="ARBA00022840"/>
    </source>
</evidence>
<protein>
    <recommendedName>
        <fullName evidence="5">ABC transporter domain-containing protein</fullName>
    </recommendedName>
</protein>
<dbReference type="InterPro" id="IPR003593">
    <property type="entry name" value="AAA+_ATPase"/>
</dbReference>
<keyword evidence="4" id="KW-0067">ATP-binding</keyword>
<reference evidence="6 7" key="1">
    <citation type="submission" date="2016-01" db="EMBL/GenBank/DDBJ databases">
        <title>Draft Genome Sequences of Seven Thermophilic Sporeformers Isolated from Foods.</title>
        <authorList>
            <person name="Berendsen E.M."/>
            <person name="Wells-Bennik M.H."/>
            <person name="Krawcyk A.O."/>
            <person name="De Jong A."/>
            <person name="Holsappel S."/>
            <person name="Eijlander R.T."/>
            <person name="Kuipers O.P."/>
        </authorList>
    </citation>
    <scope>NUCLEOTIDE SEQUENCE [LARGE SCALE GENOMIC DNA]</scope>
    <source>
        <strain evidence="6 7">B4135</strain>
    </source>
</reference>
<dbReference type="SUPFAM" id="SSF52540">
    <property type="entry name" value="P-loop containing nucleoside triphosphate hydrolases"/>
    <property type="match status" value="1"/>
</dbReference>
<comment type="caution">
    <text evidence="6">The sequence shown here is derived from an EMBL/GenBank/DDBJ whole genome shotgun (WGS) entry which is preliminary data.</text>
</comment>
<dbReference type="InterPro" id="IPR027417">
    <property type="entry name" value="P-loop_NTPase"/>
</dbReference>
<evidence type="ECO:0000259" key="5">
    <source>
        <dbReference type="PROSITE" id="PS50893"/>
    </source>
</evidence>
<dbReference type="SMART" id="SM00382">
    <property type="entry name" value="AAA"/>
    <property type="match status" value="1"/>
</dbReference>
<dbReference type="GO" id="GO:0016887">
    <property type="term" value="F:ATP hydrolysis activity"/>
    <property type="evidence" value="ECO:0007669"/>
    <property type="project" value="InterPro"/>
</dbReference>
<gene>
    <name evidence="6" type="ORF">B4135_1264</name>
</gene>
<feature type="domain" description="ABC transporter" evidence="5">
    <location>
        <begin position="8"/>
        <end position="242"/>
    </location>
</feature>
<sequence>MSETETIIEVKNVSYRYDETKVLENITLSVPRGTFLTIVGPNGSGKSTLLKLITGLLKCREGEIRLFGKRVEEFKEWEKIGYVSQKANRSIHFPATAFEVVRSGLAKRTGLFRFYPKEAKDLVMEALRAVDMERYAGQNIGALSGGEQQRVFIARALVGKPELLVLDEPTAGVDVKIVDALMEVLKKLNRETRLTLLLVTHDIAPVLPVTSQIAYLNRTIHFLGNAGEFRRLKNEDFLRFYGLDAY</sequence>
<comment type="similarity">
    <text evidence="1">Belongs to the ABC transporter superfamily.</text>
</comment>
<dbReference type="GO" id="GO:0005524">
    <property type="term" value="F:ATP binding"/>
    <property type="evidence" value="ECO:0007669"/>
    <property type="project" value="UniProtKB-KW"/>
</dbReference>
<dbReference type="CDD" id="cd03235">
    <property type="entry name" value="ABC_Metallic_Cations"/>
    <property type="match status" value="1"/>
</dbReference>
<keyword evidence="2" id="KW-0813">Transport</keyword>
<keyword evidence="3" id="KW-0547">Nucleotide-binding</keyword>
<dbReference type="AlphaFoldDB" id="A0A150MD09"/>
<dbReference type="PROSITE" id="PS00211">
    <property type="entry name" value="ABC_TRANSPORTER_1"/>
    <property type="match status" value="1"/>
</dbReference>
<dbReference type="InterPro" id="IPR003439">
    <property type="entry name" value="ABC_transporter-like_ATP-bd"/>
</dbReference>
<accession>A0A150MD09</accession>
<evidence type="ECO:0000313" key="7">
    <source>
        <dbReference type="Proteomes" id="UP000075683"/>
    </source>
</evidence>
<dbReference type="Pfam" id="PF00005">
    <property type="entry name" value="ABC_tran"/>
    <property type="match status" value="1"/>
</dbReference>
<evidence type="ECO:0000256" key="3">
    <source>
        <dbReference type="ARBA" id="ARBA00022741"/>
    </source>
</evidence>
<evidence type="ECO:0000256" key="1">
    <source>
        <dbReference type="ARBA" id="ARBA00005417"/>
    </source>
</evidence>
<dbReference type="Gene3D" id="3.40.50.300">
    <property type="entry name" value="P-loop containing nucleotide triphosphate hydrolases"/>
    <property type="match status" value="1"/>
</dbReference>
<dbReference type="PANTHER" id="PTHR42734:SF17">
    <property type="entry name" value="METAL TRANSPORT SYSTEM ATP-BINDING PROTEIN TM_0124-RELATED"/>
    <property type="match status" value="1"/>
</dbReference>
<evidence type="ECO:0000256" key="2">
    <source>
        <dbReference type="ARBA" id="ARBA00022448"/>
    </source>
</evidence>
<dbReference type="EMBL" id="LQYT01000010">
    <property type="protein sequence ID" value="KYD22474.1"/>
    <property type="molecule type" value="Genomic_DNA"/>
</dbReference>
<dbReference type="PROSITE" id="PS50893">
    <property type="entry name" value="ABC_TRANSPORTER_2"/>
    <property type="match status" value="1"/>
</dbReference>
<dbReference type="STRING" id="301148.B4135_1264"/>
<dbReference type="FunFam" id="3.40.50.300:FF:000134">
    <property type="entry name" value="Iron-enterobactin ABC transporter ATP-binding protein"/>
    <property type="match status" value="1"/>
</dbReference>